<dbReference type="AlphaFoldDB" id="A0A218WXX8"/>
<dbReference type="EMBL" id="MTKT01002534">
    <property type="protein sequence ID" value="OWM77379.1"/>
    <property type="molecule type" value="Genomic_DNA"/>
</dbReference>
<sequence>MAGDKAQKSFGATLSSTNAASTSSYKGRCRRIFEVNQILRHYIKVITDGRISNAENSRFPHPQEKPNLTTNKEMVRYGAYQHWLVAKKEARESSSQLNKALECKEHYKKKYNEAKAKGKDREREVLKVKESLDTRQNQIIQLKENLDVKRKDKEQI</sequence>
<gene>
    <name evidence="2" type="ORF">CDL15_Pgr016776</name>
</gene>
<dbReference type="Proteomes" id="UP000197138">
    <property type="component" value="Unassembled WGS sequence"/>
</dbReference>
<name>A0A218WXX8_PUNGR</name>
<evidence type="ECO:0000313" key="3">
    <source>
        <dbReference type="Proteomes" id="UP000197138"/>
    </source>
</evidence>
<comment type="caution">
    <text evidence="2">The sequence shown here is derived from an EMBL/GenBank/DDBJ whole genome shotgun (WGS) entry which is preliminary data.</text>
</comment>
<reference evidence="3" key="1">
    <citation type="journal article" date="2017" name="Plant J.">
        <title>The pomegranate (Punica granatum L.) genome and the genomics of punicalagin biosynthesis.</title>
        <authorList>
            <person name="Qin G."/>
            <person name="Xu C."/>
            <person name="Ming R."/>
            <person name="Tang H."/>
            <person name="Guyot R."/>
            <person name="Kramer E.M."/>
            <person name="Hu Y."/>
            <person name="Yi X."/>
            <person name="Qi Y."/>
            <person name="Xu X."/>
            <person name="Gao Z."/>
            <person name="Pan H."/>
            <person name="Jian J."/>
            <person name="Tian Y."/>
            <person name="Yue Z."/>
            <person name="Xu Y."/>
        </authorList>
    </citation>
    <scope>NUCLEOTIDE SEQUENCE [LARGE SCALE GENOMIC DNA]</scope>
    <source>
        <strain evidence="3">cv. Dabenzi</strain>
    </source>
</reference>
<evidence type="ECO:0000256" key="1">
    <source>
        <dbReference type="SAM" id="MobiDB-lite"/>
    </source>
</evidence>
<organism evidence="2 3">
    <name type="scientific">Punica granatum</name>
    <name type="common">Pomegranate</name>
    <dbReference type="NCBI Taxonomy" id="22663"/>
    <lineage>
        <taxon>Eukaryota</taxon>
        <taxon>Viridiplantae</taxon>
        <taxon>Streptophyta</taxon>
        <taxon>Embryophyta</taxon>
        <taxon>Tracheophyta</taxon>
        <taxon>Spermatophyta</taxon>
        <taxon>Magnoliopsida</taxon>
        <taxon>eudicotyledons</taxon>
        <taxon>Gunneridae</taxon>
        <taxon>Pentapetalae</taxon>
        <taxon>rosids</taxon>
        <taxon>malvids</taxon>
        <taxon>Myrtales</taxon>
        <taxon>Lythraceae</taxon>
        <taxon>Punica</taxon>
    </lineage>
</organism>
<protein>
    <submittedName>
        <fullName evidence="2">Uncharacterized protein</fullName>
    </submittedName>
</protein>
<feature type="region of interest" description="Disordered" evidence="1">
    <location>
        <begin position="1"/>
        <end position="20"/>
    </location>
</feature>
<accession>A0A218WXX8</accession>
<proteinExistence type="predicted"/>
<evidence type="ECO:0000313" key="2">
    <source>
        <dbReference type="EMBL" id="OWM77379.1"/>
    </source>
</evidence>